<reference evidence="6" key="1">
    <citation type="journal article" date="2022" name="Arch. Microbiol.">
        <title>Microbulbifer okhotskensis sp. nov., isolated from a deep bottom sediment of the Okhotsk Sea.</title>
        <authorList>
            <person name="Romanenko L."/>
            <person name="Kurilenko V."/>
            <person name="Otstavnykh N."/>
            <person name="Velansky P."/>
            <person name="Isaeva M."/>
            <person name="Mikhailov V."/>
        </authorList>
    </citation>
    <scope>NUCLEOTIDE SEQUENCE</scope>
    <source>
        <strain evidence="6">OS29</strain>
    </source>
</reference>
<dbReference type="EMBL" id="JALBWM010000123">
    <property type="protein sequence ID" value="MCO1336328.1"/>
    <property type="molecule type" value="Genomic_DNA"/>
</dbReference>
<evidence type="ECO:0000256" key="2">
    <source>
        <dbReference type="ARBA" id="ARBA00022771"/>
    </source>
</evidence>
<dbReference type="RefSeq" id="WP_252471915.1">
    <property type="nucleotide sequence ID" value="NZ_JALBWM010000123.1"/>
</dbReference>
<dbReference type="GO" id="GO:0008270">
    <property type="term" value="F:zinc ion binding"/>
    <property type="evidence" value="ECO:0007669"/>
    <property type="project" value="UniProtKB-KW"/>
</dbReference>
<dbReference type="Gene3D" id="1.20.120.910">
    <property type="entry name" value="DksA, coiled-coil domain"/>
    <property type="match status" value="1"/>
</dbReference>
<dbReference type="AlphaFoldDB" id="A0A9X2J6I8"/>
<gene>
    <name evidence="6" type="ORF">MO867_18505</name>
</gene>
<feature type="region of interest" description="Disordered" evidence="4">
    <location>
        <begin position="1"/>
        <end position="27"/>
    </location>
</feature>
<evidence type="ECO:0000259" key="5">
    <source>
        <dbReference type="Pfam" id="PF01258"/>
    </source>
</evidence>
<dbReference type="PANTHER" id="PTHR38777:SF1">
    <property type="entry name" value="DNAK SUPPRESSOR PROTEIN"/>
    <property type="match status" value="1"/>
</dbReference>
<keyword evidence="7" id="KW-1185">Reference proteome</keyword>
<protein>
    <submittedName>
        <fullName evidence="6">TraR/DksA C4-type zinc finger protein</fullName>
    </submittedName>
</protein>
<keyword evidence="3" id="KW-0862">Zinc</keyword>
<dbReference type="InterPro" id="IPR012783">
    <property type="entry name" value="Znf_C4_TraR"/>
</dbReference>
<keyword evidence="2" id="KW-0863">Zinc-finger</keyword>
<evidence type="ECO:0000256" key="1">
    <source>
        <dbReference type="ARBA" id="ARBA00022723"/>
    </source>
</evidence>
<evidence type="ECO:0000256" key="3">
    <source>
        <dbReference type="ARBA" id="ARBA00022833"/>
    </source>
</evidence>
<evidence type="ECO:0000313" key="6">
    <source>
        <dbReference type="EMBL" id="MCO1336328.1"/>
    </source>
</evidence>
<proteinExistence type="predicted"/>
<dbReference type="PANTHER" id="PTHR38777">
    <property type="entry name" value="FELS-2 PROPHAGE PROTEIN"/>
    <property type="match status" value="1"/>
</dbReference>
<dbReference type="GO" id="GO:1900378">
    <property type="term" value="P:positive regulation of secondary metabolite biosynthetic process"/>
    <property type="evidence" value="ECO:0007669"/>
    <property type="project" value="TreeGrafter"/>
</dbReference>
<dbReference type="Proteomes" id="UP001139028">
    <property type="component" value="Unassembled WGS sequence"/>
</dbReference>
<keyword evidence="1" id="KW-0479">Metal-binding</keyword>
<evidence type="ECO:0000313" key="7">
    <source>
        <dbReference type="Proteomes" id="UP001139028"/>
    </source>
</evidence>
<comment type="caution">
    <text evidence="6">The sequence shown here is derived from an EMBL/GenBank/DDBJ whole genome shotgun (WGS) entry which is preliminary data.</text>
</comment>
<evidence type="ECO:0000256" key="4">
    <source>
        <dbReference type="SAM" id="MobiDB-lite"/>
    </source>
</evidence>
<feature type="domain" description="Zinc finger DksA/TraR C4-type" evidence="5">
    <location>
        <begin position="34"/>
        <end position="66"/>
    </location>
</feature>
<dbReference type="Pfam" id="PF01258">
    <property type="entry name" value="zf-dskA_traR"/>
    <property type="match status" value="1"/>
</dbReference>
<dbReference type="NCBIfam" id="TIGR02419">
    <property type="entry name" value="C4_traR_proteo"/>
    <property type="match status" value="1"/>
</dbReference>
<dbReference type="InterPro" id="IPR000962">
    <property type="entry name" value="Znf_DskA_TraR"/>
</dbReference>
<accession>A0A9X2J6I8</accession>
<organism evidence="6 7">
    <name type="scientific">Microbulbifer okhotskensis</name>
    <dbReference type="NCBI Taxonomy" id="2926617"/>
    <lineage>
        <taxon>Bacteria</taxon>
        <taxon>Pseudomonadati</taxon>
        <taxon>Pseudomonadota</taxon>
        <taxon>Gammaproteobacteria</taxon>
        <taxon>Cellvibrionales</taxon>
        <taxon>Microbulbiferaceae</taxon>
        <taxon>Microbulbifer</taxon>
    </lineage>
</organism>
<sequence length="69" mass="7923">MPDLFDQASQLEQQERDSVLAAQCDRSRQKIPSRENCKDCDEPIPSARRAFGGVTRCIECQEFFEKTGR</sequence>
<name>A0A9X2J6I8_9GAMM</name>